<reference evidence="2 3" key="1">
    <citation type="submission" date="2014-05" db="EMBL/GenBank/DDBJ databases">
        <title>Draft genome sequence of a rare smut relative, Tilletiaria anomala UBC 951.</title>
        <authorList>
            <consortium name="DOE Joint Genome Institute"/>
            <person name="Toome M."/>
            <person name="Kuo A."/>
            <person name="Henrissat B."/>
            <person name="Lipzen A."/>
            <person name="Tritt A."/>
            <person name="Yoshinaga Y."/>
            <person name="Zane M."/>
            <person name="Barry K."/>
            <person name="Grigoriev I.V."/>
            <person name="Spatafora J.W."/>
            <person name="Aimea M.C."/>
        </authorList>
    </citation>
    <scope>NUCLEOTIDE SEQUENCE [LARGE SCALE GENOMIC DNA]</scope>
    <source>
        <strain evidence="2 3">UBC 951</strain>
    </source>
</reference>
<feature type="region of interest" description="Disordered" evidence="1">
    <location>
        <begin position="1"/>
        <end position="20"/>
    </location>
</feature>
<name>A0A066W0W7_TILAU</name>
<comment type="caution">
    <text evidence="2">The sequence shown here is derived from an EMBL/GenBank/DDBJ whole genome shotgun (WGS) entry which is preliminary data.</text>
</comment>
<evidence type="ECO:0000256" key="1">
    <source>
        <dbReference type="SAM" id="MobiDB-lite"/>
    </source>
</evidence>
<evidence type="ECO:0000313" key="3">
    <source>
        <dbReference type="Proteomes" id="UP000027361"/>
    </source>
</evidence>
<dbReference type="GeneID" id="25267999"/>
<accession>A0A066W0W7</accession>
<dbReference type="InParanoid" id="A0A066W0W7"/>
<organism evidence="2 3">
    <name type="scientific">Tilletiaria anomala (strain ATCC 24038 / CBS 436.72 / UBC 951)</name>
    <dbReference type="NCBI Taxonomy" id="1037660"/>
    <lineage>
        <taxon>Eukaryota</taxon>
        <taxon>Fungi</taxon>
        <taxon>Dikarya</taxon>
        <taxon>Basidiomycota</taxon>
        <taxon>Ustilaginomycotina</taxon>
        <taxon>Exobasidiomycetes</taxon>
        <taxon>Georgefischeriales</taxon>
        <taxon>Tilletiariaceae</taxon>
        <taxon>Tilletiaria</taxon>
    </lineage>
</organism>
<dbReference type="AlphaFoldDB" id="A0A066W0W7"/>
<dbReference type="EMBL" id="JMSN01000030">
    <property type="protein sequence ID" value="KDN47336.1"/>
    <property type="molecule type" value="Genomic_DNA"/>
</dbReference>
<dbReference type="RefSeq" id="XP_013243825.1">
    <property type="nucleotide sequence ID" value="XM_013388371.1"/>
</dbReference>
<dbReference type="HOGENOM" id="CLU_1235794_0_0_1"/>
<protein>
    <submittedName>
        <fullName evidence="2">Uncharacterized protein</fullName>
    </submittedName>
</protein>
<dbReference type="Proteomes" id="UP000027361">
    <property type="component" value="Unassembled WGS sequence"/>
</dbReference>
<gene>
    <name evidence="2" type="ORF">K437DRAFT_99667</name>
</gene>
<proteinExistence type="predicted"/>
<keyword evidence="3" id="KW-1185">Reference proteome</keyword>
<evidence type="ECO:0000313" key="2">
    <source>
        <dbReference type="EMBL" id="KDN47336.1"/>
    </source>
</evidence>
<feature type="compositionally biased region" description="Polar residues" evidence="1">
    <location>
        <begin position="36"/>
        <end position="58"/>
    </location>
</feature>
<feature type="region of interest" description="Disordered" evidence="1">
    <location>
        <begin position="36"/>
        <end position="61"/>
    </location>
</feature>
<sequence>MASLELQRQRRTLLPPPSNHFPLIISHPSSLHPRNNVSISNSSPCKANSQATELSSRRPSAAGRAQQAEGCFMVRLRTLRDSTCCDVGLIRIHIQICKVQSTVFMLSSHSFARMAIPCRFGSLSSSMFKTTSALSTGQNQSRLSINKVRRVTPGEAEAPFRKRCHGWVNNGVQTVIAEGSLDGMHGLITVVSCLLKTHLALKEAHVRTFAPLIRAWPPKDSARS</sequence>